<name>A0A9X1X8J4_9BACL</name>
<dbReference type="EMBL" id="JAIWJX010000002">
    <property type="protein sequence ID" value="MCK6256127.1"/>
    <property type="molecule type" value="Genomic_DNA"/>
</dbReference>
<accession>A0A9X1X8J4</accession>
<keyword evidence="2" id="KW-1185">Reference proteome</keyword>
<protein>
    <submittedName>
        <fullName evidence="1">Uncharacterized protein</fullName>
    </submittedName>
</protein>
<gene>
    <name evidence="1" type="ORF">LCY76_05860</name>
</gene>
<dbReference type="RefSeq" id="WP_248251838.1">
    <property type="nucleotide sequence ID" value="NZ_JAIWJX010000002.1"/>
</dbReference>
<proteinExistence type="predicted"/>
<dbReference type="AlphaFoldDB" id="A0A9X1X8J4"/>
<organism evidence="1 2">
    <name type="scientific">Fictibacillus marinisediminis</name>
    <dbReference type="NCBI Taxonomy" id="2878389"/>
    <lineage>
        <taxon>Bacteria</taxon>
        <taxon>Bacillati</taxon>
        <taxon>Bacillota</taxon>
        <taxon>Bacilli</taxon>
        <taxon>Bacillales</taxon>
        <taxon>Fictibacillaceae</taxon>
        <taxon>Fictibacillus</taxon>
    </lineage>
</organism>
<dbReference type="Proteomes" id="UP001139011">
    <property type="component" value="Unassembled WGS sequence"/>
</dbReference>
<evidence type="ECO:0000313" key="1">
    <source>
        <dbReference type="EMBL" id="MCK6256127.1"/>
    </source>
</evidence>
<reference evidence="1" key="1">
    <citation type="submission" date="2021-09" db="EMBL/GenBank/DDBJ databases">
        <title>Genome analysis of Fictibacillus sp. KIGAM418 isolated from marine sediment.</title>
        <authorList>
            <person name="Seo M.-J."/>
            <person name="Cho E.-S."/>
            <person name="Hwang C.Y."/>
        </authorList>
    </citation>
    <scope>NUCLEOTIDE SEQUENCE</scope>
    <source>
        <strain evidence="1">KIGAM418</strain>
    </source>
</reference>
<sequence length="151" mass="18073">MKKSYTLNGANIVIGEYVKDLRSFERRYKEKKKDDMVGNYIPYALDLLNQKWLVTKGPVRLSVMDLENMQFETQNVREDFINLERRGPKMRKDAREQLYMIIDGYEGIENQLEEIIDDKYISRNHLKTRLYNLRGSYSSNLNNVRSFFQEN</sequence>
<evidence type="ECO:0000313" key="2">
    <source>
        <dbReference type="Proteomes" id="UP001139011"/>
    </source>
</evidence>
<comment type="caution">
    <text evidence="1">The sequence shown here is derived from an EMBL/GenBank/DDBJ whole genome shotgun (WGS) entry which is preliminary data.</text>
</comment>